<evidence type="ECO:0000313" key="4">
    <source>
        <dbReference type="Proteomes" id="UP000051863"/>
    </source>
</evidence>
<sequence length="303" mass="33362">MRIMAQRLLVAAALLCVVSFAASAQDSAQDEQGMSAEQFEQSLQFRSGQIEVPEARAHFNLDSDFRFLDKADARRVLEDMWGNPPDDSVLGLIVPRSPGLTEPESWAVVVTWSDDGYVSDEDASKIDYDDLLKTMQTATRESNPEREKAGYGSLDLVGWAVPPRYEAGSKKLYWARELAFNDQPNHTLNYDIRVLGRHGYLSLNAVSGMSELALVREGMDKLLPMAEFDQGARYADHNPSTDKVAAYGVATLIGGGLAAKAGLFAKLGLLLAKFWKLLLIGVLFLGGAIKKLFTRGDDNRTVR</sequence>
<keyword evidence="4" id="KW-1185">Reference proteome</keyword>
<evidence type="ECO:0000256" key="1">
    <source>
        <dbReference type="SAM" id="Phobius"/>
    </source>
</evidence>
<evidence type="ECO:0000256" key="2">
    <source>
        <dbReference type="SAM" id="SignalP"/>
    </source>
</evidence>
<keyword evidence="1" id="KW-0472">Membrane</keyword>
<reference evidence="3 4" key="1">
    <citation type="submission" date="2015-05" db="EMBL/GenBank/DDBJ databases">
        <title>Genome sequencing and analysis of members of genus Stenotrophomonas.</title>
        <authorList>
            <person name="Patil P.P."/>
            <person name="Midha S."/>
            <person name="Patil P.B."/>
        </authorList>
    </citation>
    <scope>NUCLEOTIDE SEQUENCE [LARGE SCALE GENOMIC DNA]</scope>
    <source>
        <strain evidence="3 4">DSM 18941</strain>
    </source>
</reference>
<feature type="signal peptide" evidence="2">
    <location>
        <begin position="1"/>
        <end position="24"/>
    </location>
</feature>
<proteinExistence type="predicted"/>
<keyword evidence="1" id="KW-1133">Transmembrane helix</keyword>
<comment type="caution">
    <text evidence="3">The sequence shown here is derived from an EMBL/GenBank/DDBJ whole genome shotgun (WGS) entry which is preliminary data.</text>
</comment>
<gene>
    <name evidence="3" type="ORF">ABB27_09410</name>
</gene>
<keyword evidence="2" id="KW-0732">Signal</keyword>
<feature type="chain" id="PRO_5006394319" evidence="2">
    <location>
        <begin position="25"/>
        <end position="303"/>
    </location>
</feature>
<keyword evidence="1" id="KW-0812">Transmembrane</keyword>
<feature type="transmembrane region" description="Helical" evidence="1">
    <location>
        <begin position="274"/>
        <end position="293"/>
    </location>
</feature>
<dbReference type="Proteomes" id="UP000051863">
    <property type="component" value="Unassembled WGS sequence"/>
</dbReference>
<dbReference type="Pfam" id="PF09935">
    <property type="entry name" value="DUF2167"/>
    <property type="match status" value="1"/>
</dbReference>
<dbReference type="AlphaFoldDB" id="A0A0R0CN49"/>
<accession>A0A0R0CN49</accession>
<evidence type="ECO:0000313" key="3">
    <source>
        <dbReference type="EMBL" id="KRG67546.1"/>
    </source>
</evidence>
<dbReference type="PATRIC" id="fig|405446.3.peg.1366"/>
<name>A0A0R0CN49_9GAMM</name>
<organism evidence="3 4">
    <name type="scientific">Stenotrophomonas terrae</name>
    <dbReference type="NCBI Taxonomy" id="405446"/>
    <lineage>
        <taxon>Bacteria</taxon>
        <taxon>Pseudomonadati</taxon>
        <taxon>Pseudomonadota</taxon>
        <taxon>Gammaproteobacteria</taxon>
        <taxon>Lysobacterales</taxon>
        <taxon>Lysobacteraceae</taxon>
        <taxon>Stenotrophomonas</taxon>
    </lineage>
</organism>
<protein>
    <submittedName>
        <fullName evidence="3">Membrane protein</fullName>
    </submittedName>
</protein>
<dbReference type="InterPro" id="IPR018682">
    <property type="entry name" value="DUF2167_membr"/>
</dbReference>
<dbReference type="EMBL" id="LDJJ01000030">
    <property type="protein sequence ID" value="KRG67546.1"/>
    <property type="molecule type" value="Genomic_DNA"/>
</dbReference>